<protein>
    <submittedName>
        <fullName evidence="2">Uncharacterized protein</fullName>
    </submittedName>
</protein>
<comment type="caution">
    <text evidence="2">The sequence shown here is derived from an EMBL/GenBank/DDBJ whole genome shotgun (WGS) entry which is preliminary data.</text>
</comment>
<evidence type="ECO:0000313" key="3">
    <source>
        <dbReference type="Proteomes" id="UP001358586"/>
    </source>
</evidence>
<sequence length="108" mass="12260">MLWEESCCCPELHCLFSCSCIVKPGRLLVRDWLTYSKILRFALSSDLVESNLRSHRLSICLLILLWRQLVFASLLLCSLVAKVLAQGNMLPNLPKVVFEENLLLLGVV</sequence>
<reference evidence="2 3" key="1">
    <citation type="submission" date="2023-03" db="EMBL/GenBank/DDBJ databases">
        <title>WGS of Gossypium arboreum.</title>
        <authorList>
            <person name="Yu D."/>
        </authorList>
    </citation>
    <scope>NUCLEOTIDE SEQUENCE [LARGE SCALE GENOMIC DNA]</scope>
    <source>
        <tissue evidence="2">Leaf</tissue>
    </source>
</reference>
<evidence type="ECO:0000313" key="2">
    <source>
        <dbReference type="EMBL" id="KAK5818286.1"/>
    </source>
</evidence>
<keyword evidence="3" id="KW-1185">Reference proteome</keyword>
<evidence type="ECO:0000256" key="1">
    <source>
        <dbReference type="SAM" id="Phobius"/>
    </source>
</evidence>
<organism evidence="2 3">
    <name type="scientific">Gossypium arboreum</name>
    <name type="common">Tree cotton</name>
    <name type="synonym">Gossypium nanking</name>
    <dbReference type="NCBI Taxonomy" id="29729"/>
    <lineage>
        <taxon>Eukaryota</taxon>
        <taxon>Viridiplantae</taxon>
        <taxon>Streptophyta</taxon>
        <taxon>Embryophyta</taxon>
        <taxon>Tracheophyta</taxon>
        <taxon>Spermatophyta</taxon>
        <taxon>Magnoliopsida</taxon>
        <taxon>eudicotyledons</taxon>
        <taxon>Gunneridae</taxon>
        <taxon>Pentapetalae</taxon>
        <taxon>rosids</taxon>
        <taxon>malvids</taxon>
        <taxon>Malvales</taxon>
        <taxon>Malvaceae</taxon>
        <taxon>Malvoideae</taxon>
        <taxon>Gossypium</taxon>
    </lineage>
</organism>
<dbReference type="EMBL" id="JARKNE010000007">
    <property type="protein sequence ID" value="KAK5818286.1"/>
    <property type="molecule type" value="Genomic_DNA"/>
</dbReference>
<keyword evidence="1" id="KW-0472">Membrane</keyword>
<dbReference type="Proteomes" id="UP001358586">
    <property type="component" value="Chromosome 7"/>
</dbReference>
<gene>
    <name evidence="2" type="ORF">PVK06_023220</name>
</gene>
<proteinExistence type="predicted"/>
<feature type="transmembrane region" description="Helical" evidence="1">
    <location>
        <begin position="59"/>
        <end position="81"/>
    </location>
</feature>
<keyword evidence="1" id="KW-0812">Transmembrane</keyword>
<keyword evidence="1" id="KW-1133">Transmembrane helix</keyword>
<accession>A0ABR0PAI0</accession>
<name>A0ABR0PAI0_GOSAR</name>